<dbReference type="InterPro" id="IPR011600">
    <property type="entry name" value="Pept_C14_caspase"/>
</dbReference>
<dbReference type="GO" id="GO:0004674">
    <property type="term" value="F:protein serine/threonine kinase activity"/>
    <property type="evidence" value="ECO:0007669"/>
    <property type="project" value="InterPro"/>
</dbReference>
<evidence type="ECO:0000259" key="2">
    <source>
        <dbReference type="PROSITE" id="PS50011"/>
    </source>
</evidence>
<dbReference type="SMART" id="SM00220">
    <property type="entry name" value="S_TKc"/>
    <property type="match status" value="1"/>
</dbReference>
<comment type="caution">
    <text evidence="3">The sequence shown here is derived from an EMBL/GenBank/DDBJ whole genome shotgun (WGS) entry which is preliminary data.</text>
</comment>
<dbReference type="InterPro" id="IPR045269">
    <property type="entry name" value="Atg1-like"/>
</dbReference>
<proteinExistence type="predicted"/>
<feature type="compositionally biased region" description="Pro residues" evidence="1">
    <location>
        <begin position="417"/>
        <end position="430"/>
    </location>
</feature>
<sequence length="1347" mass="150127">MAQGETNTPRQVLWKVTADQVCQLFEQSLRRGPRLMAESLLEYVPESDRTPLLFGLLQREIYYREQAGETMSREEFDRRFPNQELLRDALINDDVHLKRVDAAFPDDDVLERVGRSPIGAVYKVRQRSSGNMMCVRSLPGLFIEQDHPSGCSFTDLAFMLHPNLARPRELVESDGDILLLTEFVEGPTLAGLVAQRHPIPLGVVCEFMRQAASGIIQVHDHFRCHGDLRPQSLILNPSQAVVKVSGLGLTELLNLRYLRYATAPTDAGMQFLGFRAPELGHEPPQLDKRSDVYSLGCTLYYALTGAIPPQQPNPAKSEEVSTFPVQCPRKLEAIIWQMLAIDPDERLDDAAMVHQVLAEFADPDAFKTWCAEAASGVALPTRITVTETSTLDTYTASTSETWPRQFAAPTPVRVAAPAPPQSLAPQPKPAPAAASEPPARPARWRPSRTLIGISAVVLLCLAGIIGYGLVPKPVQPPQEAPLWASSLAEQPDVYGDWWFDEFPWYAPIVRKKILTGAAHADESQIALAQELATAPTEKQMDRLRAMVEEMVRKSPPHDPEWAVVGRLLKIDPAQESPDSLKAAYEYFLGMLDPQRVDSGTARHMRALLYQKMGNETAARESYQMAVDAYQADGDQELEAVCYGDLGRTFERGLSLEAIAQYEHAVERAVSPSLKVALSTRIAFNYRKRNRMVMASEALDNAERFANNSELKFNDNHMLREVSYEERGWLEFDRWRLERAREWFAKAKKALDDQTDADDVKVFTKRLMIMQNDAMVAHFTGKTESAQYTYNEAINNIDGRVRSGLKSQDERNLVRRFPNLYERLGDTYMFGTPADYPRAAEVFGQAELAARSPAFELDQLWPHVANIQYKRVIALCLDFRQSEAETEMLAISDLLPAAETITPEQEQIYSTCRALANAMLEVNQQDADGQKKTLTKLESFCSQRLASYNARGNVSRTDLDVMLLSMQYLLGPNQTSQHTIDSVVRKLEYLIKEVHTDGDVSPEYLYRYAKCGDVALRNSTTSALTAQPRLIADVVSRGAKLSLAPGAKGSNAPIAIAENGRPKNCRLYALSIGVSRYADPTFNLGVAANDAMGLEKDFRSLCEGDDALFECGKIKSLTNEEATYENIFAWIRKFTQGSSEEGIQPVRPGDIVFVTFSGHGEKAHGDRSYFLLPHDYDSKVGMERTAIHDKVLQNSLANMGATVICVLDSCFSGKAFAPDDAIAMRAATDRMRALANEQIRRFSSTNDSNVILLASSISSQPALEDRRVGHGYLTLALREAFEGDYLDQPQNTPLPGSRQGFVTLEDIEYYLGQRVRDLSKGQQTTSRAYGIGRNATLADLPIRLSKSN</sequence>
<dbReference type="GO" id="GO:0005737">
    <property type="term" value="C:cytoplasm"/>
    <property type="evidence" value="ECO:0007669"/>
    <property type="project" value="TreeGrafter"/>
</dbReference>
<dbReference type="GO" id="GO:0004197">
    <property type="term" value="F:cysteine-type endopeptidase activity"/>
    <property type="evidence" value="ECO:0007669"/>
    <property type="project" value="InterPro"/>
</dbReference>
<accession>A0A9X1MII2</accession>
<dbReference type="RefSeq" id="WP_230215128.1">
    <property type="nucleotide sequence ID" value="NZ_JAJKFT010000002.1"/>
</dbReference>
<dbReference type="SUPFAM" id="SSF56112">
    <property type="entry name" value="Protein kinase-like (PK-like)"/>
    <property type="match status" value="1"/>
</dbReference>
<dbReference type="EMBL" id="JAJKFT010000002">
    <property type="protein sequence ID" value="MCC9627196.1"/>
    <property type="molecule type" value="Genomic_DNA"/>
</dbReference>
<gene>
    <name evidence="3" type="ORF">LOC68_02135</name>
</gene>
<organism evidence="3 4">
    <name type="scientific">Blastopirellula sediminis</name>
    <dbReference type="NCBI Taxonomy" id="2894196"/>
    <lineage>
        <taxon>Bacteria</taxon>
        <taxon>Pseudomonadati</taxon>
        <taxon>Planctomycetota</taxon>
        <taxon>Planctomycetia</taxon>
        <taxon>Pirellulales</taxon>
        <taxon>Pirellulaceae</taxon>
        <taxon>Blastopirellula</taxon>
    </lineage>
</organism>
<dbReference type="Pfam" id="PF00656">
    <property type="entry name" value="Peptidase_C14"/>
    <property type="match status" value="1"/>
</dbReference>
<feature type="domain" description="Protein kinase" evidence="2">
    <location>
        <begin position="107"/>
        <end position="357"/>
    </location>
</feature>
<dbReference type="PROSITE" id="PS50011">
    <property type="entry name" value="PROTEIN_KINASE_DOM"/>
    <property type="match status" value="1"/>
</dbReference>
<protein>
    <submittedName>
        <fullName evidence="3">Protein kinase</fullName>
    </submittedName>
</protein>
<dbReference type="Gene3D" id="1.25.40.10">
    <property type="entry name" value="Tetratricopeptide repeat domain"/>
    <property type="match status" value="1"/>
</dbReference>
<keyword evidence="3" id="KW-0808">Transferase</keyword>
<dbReference type="PANTHER" id="PTHR24348">
    <property type="entry name" value="SERINE/THREONINE-PROTEIN KINASE UNC-51-RELATED"/>
    <property type="match status" value="1"/>
</dbReference>
<evidence type="ECO:0000313" key="4">
    <source>
        <dbReference type="Proteomes" id="UP001139103"/>
    </source>
</evidence>
<keyword evidence="4" id="KW-1185">Reference proteome</keyword>
<evidence type="ECO:0000256" key="1">
    <source>
        <dbReference type="SAM" id="MobiDB-lite"/>
    </source>
</evidence>
<dbReference type="GO" id="GO:0005524">
    <property type="term" value="F:ATP binding"/>
    <property type="evidence" value="ECO:0007669"/>
    <property type="project" value="InterPro"/>
</dbReference>
<dbReference type="GO" id="GO:0006508">
    <property type="term" value="P:proteolysis"/>
    <property type="evidence" value="ECO:0007669"/>
    <property type="project" value="InterPro"/>
</dbReference>
<name>A0A9X1MII2_9BACT</name>
<dbReference type="Pfam" id="PF13424">
    <property type="entry name" value="TPR_12"/>
    <property type="match status" value="1"/>
</dbReference>
<dbReference type="Gene3D" id="3.40.50.1460">
    <property type="match status" value="1"/>
</dbReference>
<dbReference type="SUPFAM" id="SSF48452">
    <property type="entry name" value="TPR-like"/>
    <property type="match status" value="1"/>
</dbReference>
<dbReference type="InterPro" id="IPR000719">
    <property type="entry name" value="Prot_kinase_dom"/>
</dbReference>
<dbReference type="Proteomes" id="UP001139103">
    <property type="component" value="Unassembled WGS sequence"/>
</dbReference>
<reference evidence="3" key="1">
    <citation type="submission" date="2021-11" db="EMBL/GenBank/DDBJ databases">
        <title>Genome sequence.</title>
        <authorList>
            <person name="Sun Q."/>
        </authorList>
    </citation>
    <scope>NUCLEOTIDE SEQUENCE</scope>
    <source>
        <strain evidence="3">JC732</strain>
    </source>
</reference>
<keyword evidence="3" id="KW-0418">Kinase</keyword>
<dbReference type="Gene3D" id="1.10.510.10">
    <property type="entry name" value="Transferase(Phosphotransferase) domain 1"/>
    <property type="match status" value="1"/>
</dbReference>
<evidence type="ECO:0000313" key="3">
    <source>
        <dbReference type="EMBL" id="MCC9627196.1"/>
    </source>
</evidence>
<feature type="region of interest" description="Disordered" evidence="1">
    <location>
        <begin position="415"/>
        <end position="443"/>
    </location>
</feature>
<dbReference type="InterPro" id="IPR011990">
    <property type="entry name" value="TPR-like_helical_dom_sf"/>
</dbReference>
<dbReference type="Pfam" id="PF00069">
    <property type="entry name" value="Pkinase"/>
    <property type="match status" value="1"/>
</dbReference>
<dbReference type="InterPro" id="IPR011009">
    <property type="entry name" value="Kinase-like_dom_sf"/>
</dbReference>